<dbReference type="SMART" id="SM00360">
    <property type="entry name" value="RRM"/>
    <property type="match status" value="1"/>
</dbReference>
<evidence type="ECO:0000313" key="5">
    <source>
        <dbReference type="EMBL" id="ORY64630.1"/>
    </source>
</evidence>
<dbReference type="PANTHER" id="PTHR48025">
    <property type="entry name" value="OS02G0815200 PROTEIN"/>
    <property type="match status" value="1"/>
</dbReference>
<dbReference type="GO" id="GO:0003729">
    <property type="term" value="F:mRNA binding"/>
    <property type="evidence" value="ECO:0007669"/>
    <property type="project" value="TreeGrafter"/>
</dbReference>
<comment type="caution">
    <text evidence="5">The sequence shown here is derived from an EMBL/GenBank/DDBJ whole genome shotgun (WGS) entry which is preliminary data.</text>
</comment>
<feature type="domain" description="RRM" evidence="4">
    <location>
        <begin position="77"/>
        <end position="115"/>
    </location>
</feature>
<protein>
    <recommendedName>
        <fullName evidence="4">RRM domain-containing protein</fullName>
    </recommendedName>
</protein>
<keyword evidence="6" id="KW-1185">Reference proteome</keyword>
<feature type="region of interest" description="Disordered" evidence="3">
    <location>
        <begin position="131"/>
        <end position="247"/>
    </location>
</feature>
<evidence type="ECO:0000256" key="1">
    <source>
        <dbReference type="ARBA" id="ARBA00022884"/>
    </source>
</evidence>
<dbReference type="EMBL" id="MCGR01000066">
    <property type="protein sequence ID" value="ORY64630.1"/>
    <property type="molecule type" value="Genomic_DNA"/>
</dbReference>
<reference evidence="5 6" key="1">
    <citation type="submission" date="2016-07" db="EMBL/GenBank/DDBJ databases">
        <title>Pervasive Adenine N6-methylation of Active Genes in Fungi.</title>
        <authorList>
            <consortium name="DOE Joint Genome Institute"/>
            <person name="Mondo S.J."/>
            <person name="Dannebaum R.O."/>
            <person name="Kuo R.C."/>
            <person name="Labutti K."/>
            <person name="Haridas S."/>
            <person name="Kuo A."/>
            <person name="Salamov A."/>
            <person name="Ahrendt S.R."/>
            <person name="Lipzen A."/>
            <person name="Sullivan W."/>
            <person name="Andreopoulos W.B."/>
            <person name="Clum A."/>
            <person name="Lindquist E."/>
            <person name="Daum C."/>
            <person name="Ramamoorthy G.K."/>
            <person name="Gryganskyi A."/>
            <person name="Culley D."/>
            <person name="Magnuson J.K."/>
            <person name="James T.Y."/>
            <person name="O'Malley M.A."/>
            <person name="Stajich J.E."/>
            <person name="Spatafora J.W."/>
            <person name="Visel A."/>
            <person name="Grigoriev I.V."/>
        </authorList>
    </citation>
    <scope>NUCLEOTIDE SEQUENCE [LARGE SCALE GENOMIC DNA]</scope>
    <source>
        <strain evidence="5 6">62-1032</strain>
    </source>
</reference>
<name>A0A1Y2DZ99_9BASI</name>
<dbReference type="AlphaFoldDB" id="A0A1Y2DZ99"/>
<feature type="compositionally biased region" description="Polar residues" evidence="3">
    <location>
        <begin position="186"/>
        <end position="197"/>
    </location>
</feature>
<dbReference type="FunCoup" id="A0A1Y2DZ99">
    <property type="interactions" value="25"/>
</dbReference>
<evidence type="ECO:0000256" key="2">
    <source>
        <dbReference type="PROSITE-ProRule" id="PRU00176"/>
    </source>
</evidence>
<dbReference type="InterPro" id="IPR050502">
    <property type="entry name" value="Euk_RNA-bind_prot"/>
</dbReference>
<feature type="non-terminal residue" evidence="5">
    <location>
        <position position="338"/>
    </location>
</feature>
<dbReference type="InterPro" id="IPR012677">
    <property type="entry name" value="Nucleotide-bd_a/b_plait_sf"/>
</dbReference>
<evidence type="ECO:0000313" key="6">
    <source>
        <dbReference type="Proteomes" id="UP000193467"/>
    </source>
</evidence>
<gene>
    <name evidence="5" type="ORF">BCR35DRAFT_322409</name>
</gene>
<dbReference type="GO" id="GO:0005634">
    <property type="term" value="C:nucleus"/>
    <property type="evidence" value="ECO:0007669"/>
    <property type="project" value="TreeGrafter"/>
</dbReference>
<dbReference type="Gene3D" id="3.30.70.330">
    <property type="match status" value="2"/>
</dbReference>
<dbReference type="OrthoDB" id="439808at2759"/>
<dbReference type="PANTHER" id="PTHR48025:SF1">
    <property type="entry name" value="RRM DOMAIN-CONTAINING PROTEIN"/>
    <property type="match status" value="1"/>
</dbReference>
<dbReference type="InterPro" id="IPR035979">
    <property type="entry name" value="RBD_domain_sf"/>
</dbReference>
<evidence type="ECO:0000256" key="3">
    <source>
        <dbReference type="SAM" id="MobiDB-lite"/>
    </source>
</evidence>
<sequence length="338" mass="35551">MGRAGCAGVWSIQVQRYRQESARCRGIVSMIPYSSMAALGAPQLSCGARCAWSSPPPARDCPATSLYPTRANPFLPSNSYGFVTFSTEADAIKAVSQLDKSELAGRQINVELAKPPTATAAGRIPKAAAKAAVQQGATEGEQVTEGQGEAKPKKSKSKKRAPKGRRPRADAETEEAGDAPAPIEGLTSSLAATNLNADGSAPAPSSAPKKRNGRRGPKAAALNADGTPAAATTPAPRRGPPTGEPSKTLLFVANLPFSVTDEALAKVFEGYKLASARVVTKKFGPSEGKSKGFGFVDFESEEEQQKALNGCQGKEVEGREIQLKVAIQEEKREKKQEE</sequence>
<dbReference type="Proteomes" id="UP000193467">
    <property type="component" value="Unassembled WGS sequence"/>
</dbReference>
<dbReference type="SUPFAM" id="SSF54928">
    <property type="entry name" value="RNA-binding domain, RBD"/>
    <property type="match status" value="2"/>
</dbReference>
<dbReference type="InParanoid" id="A0A1Y2DZ99"/>
<dbReference type="Pfam" id="PF00076">
    <property type="entry name" value="RRM_1"/>
    <property type="match status" value="2"/>
</dbReference>
<accession>A0A1Y2DZ99</accession>
<evidence type="ECO:0000259" key="4">
    <source>
        <dbReference type="PROSITE" id="PS50102"/>
    </source>
</evidence>
<feature type="compositionally biased region" description="Low complexity" evidence="3">
    <location>
        <begin position="226"/>
        <end position="236"/>
    </location>
</feature>
<feature type="domain" description="RRM" evidence="4">
    <location>
        <begin position="248"/>
        <end position="328"/>
    </location>
</feature>
<dbReference type="STRING" id="106004.A0A1Y2DZ99"/>
<feature type="compositionally biased region" description="Basic residues" evidence="3">
    <location>
        <begin position="208"/>
        <end position="217"/>
    </location>
</feature>
<proteinExistence type="predicted"/>
<dbReference type="PROSITE" id="PS50102">
    <property type="entry name" value="RRM"/>
    <property type="match status" value="2"/>
</dbReference>
<organism evidence="5 6">
    <name type="scientific">Leucosporidium creatinivorum</name>
    <dbReference type="NCBI Taxonomy" id="106004"/>
    <lineage>
        <taxon>Eukaryota</taxon>
        <taxon>Fungi</taxon>
        <taxon>Dikarya</taxon>
        <taxon>Basidiomycota</taxon>
        <taxon>Pucciniomycotina</taxon>
        <taxon>Microbotryomycetes</taxon>
        <taxon>Leucosporidiales</taxon>
        <taxon>Leucosporidium</taxon>
    </lineage>
</organism>
<dbReference type="InterPro" id="IPR000504">
    <property type="entry name" value="RRM_dom"/>
</dbReference>
<feature type="compositionally biased region" description="Low complexity" evidence="3">
    <location>
        <begin position="131"/>
        <end position="149"/>
    </location>
</feature>
<keyword evidence="1 2" id="KW-0694">RNA-binding</keyword>
<feature type="compositionally biased region" description="Basic residues" evidence="3">
    <location>
        <begin position="153"/>
        <end position="166"/>
    </location>
</feature>